<evidence type="ECO:0000313" key="16">
    <source>
        <dbReference type="Ensembl" id="ENSVURP00010017338.1"/>
    </source>
</evidence>
<dbReference type="GO" id="GO:0005634">
    <property type="term" value="C:nucleus"/>
    <property type="evidence" value="ECO:0007669"/>
    <property type="project" value="Ensembl"/>
</dbReference>
<dbReference type="PANTHER" id="PTHR46896:SF2">
    <property type="entry name" value="SENTRIN-SPECIFIC PROTEASE 7"/>
    <property type="match status" value="1"/>
</dbReference>
<dbReference type="InterPro" id="IPR051947">
    <property type="entry name" value="Sentrin-specific_protease"/>
</dbReference>
<dbReference type="FunFam" id="1.10.418.20:FF:000001">
    <property type="entry name" value="sentrin-specific protease 6 isoform X1"/>
    <property type="match status" value="1"/>
</dbReference>
<feature type="region of interest" description="Disordered" evidence="14">
    <location>
        <begin position="232"/>
        <end position="298"/>
    </location>
</feature>
<evidence type="ECO:0000256" key="1">
    <source>
        <dbReference type="ARBA" id="ARBA00004496"/>
    </source>
</evidence>
<dbReference type="STRING" id="29139.ENSVURP00010017338"/>
<dbReference type="GeneTree" id="ENSGT00940000157308"/>
<evidence type="ECO:0000256" key="4">
    <source>
        <dbReference type="ARBA" id="ARBA00022553"/>
    </source>
</evidence>
<dbReference type="OMA" id="EFIFLEI"/>
<evidence type="ECO:0000256" key="11">
    <source>
        <dbReference type="ARBA" id="ARBA00073896"/>
    </source>
</evidence>
<evidence type="ECO:0000256" key="5">
    <source>
        <dbReference type="ARBA" id="ARBA00022588"/>
    </source>
</evidence>
<dbReference type="GO" id="GO:0099523">
    <property type="term" value="C:presynaptic cytosol"/>
    <property type="evidence" value="ECO:0007669"/>
    <property type="project" value="Ensembl"/>
</dbReference>
<evidence type="ECO:0000256" key="10">
    <source>
        <dbReference type="ARBA" id="ARBA00057377"/>
    </source>
</evidence>
<feature type="domain" description="Ubiquitin-like protease family profile" evidence="15">
    <location>
        <begin position="777"/>
        <end position="1008"/>
    </location>
</feature>
<dbReference type="InterPro" id="IPR003653">
    <property type="entry name" value="Peptidase_C48_C"/>
</dbReference>
<keyword evidence="5" id="KW-0399">Innate immunity</keyword>
<gene>
    <name evidence="16" type="primary">SENP7</name>
</gene>
<dbReference type="GO" id="GO:0070139">
    <property type="term" value="F:SUMO-specific endopeptidase activity"/>
    <property type="evidence" value="ECO:0007669"/>
    <property type="project" value="Ensembl"/>
</dbReference>
<dbReference type="GO" id="GO:0016926">
    <property type="term" value="P:protein desumoylation"/>
    <property type="evidence" value="ECO:0007669"/>
    <property type="project" value="Ensembl"/>
</dbReference>
<feature type="compositionally biased region" description="Basic and acidic residues" evidence="14">
    <location>
        <begin position="242"/>
        <end position="294"/>
    </location>
</feature>
<accession>A0A4X2L036</accession>
<dbReference type="Ensembl" id="ENSVURT00010019691.1">
    <property type="protein sequence ID" value="ENSVURP00010017338.1"/>
    <property type="gene ID" value="ENSVURG00010013236.1"/>
</dbReference>
<evidence type="ECO:0000256" key="14">
    <source>
        <dbReference type="SAM" id="MobiDB-lite"/>
    </source>
</evidence>
<dbReference type="GO" id="GO:0140374">
    <property type="term" value="P:antiviral innate immune response"/>
    <property type="evidence" value="ECO:0007669"/>
    <property type="project" value="Ensembl"/>
</dbReference>
<keyword evidence="6" id="KW-0645">Protease</keyword>
<keyword evidence="4" id="KW-0597">Phosphoprotein</keyword>
<feature type="region of interest" description="Disordered" evidence="14">
    <location>
        <begin position="326"/>
        <end position="351"/>
    </location>
</feature>
<organism evidence="16 17">
    <name type="scientific">Vombatus ursinus</name>
    <name type="common">Common wombat</name>
    <dbReference type="NCBI Taxonomy" id="29139"/>
    <lineage>
        <taxon>Eukaryota</taxon>
        <taxon>Metazoa</taxon>
        <taxon>Chordata</taxon>
        <taxon>Craniata</taxon>
        <taxon>Vertebrata</taxon>
        <taxon>Euteleostomi</taxon>
        <taxon>Mammalia</taxon>
        <taxon>Metatheria</taxon>
        <taxon>Diprotodontia</taxon>
        <taxon>Vombatidae</taxon>
        <taxon>Vombatus</taxon>
    </lineage>
</organism>
<reference evidence="17" key="1">
    <citation type="submission" date="2018-12" db="EMBL/GenBank/DDBJ databases">
        <authorList>
            <person name="Yazar S."/>
        </authorList>
    </citation>
    <scope>NUCLEOTIDE SEQUENCE [LARGE SCALE GENOMIC DNA]</scope>
</reference>
<evidence type="ECO:0000256" key="2">
    <source>
        <dbReference type="ARBA" id="ARBA00005234"/>
    </source>
</evidence>
<reference evidence="16" key="3">
    <citation type="submission" date="2025-09" db="UniProtKB">
        <authorList>
            <consortium name="Ensembl"/>
        </authorList>
    </citation>
    <scope>IDENTIFICATION</scope>
</reference>
<evidence type="ECO:0000313" key="17">
    <source>
        <dbReference type="Proteomes" id="UP000314987"/>
    </source>
</evidence>
<dbReference type="GO" id="GO:0006508">
    <property type="term" value="P:proteolysis"/>
    <property type="evidence" value="ECO:0007669"/>
    <property type="project" value="UniProtKB-KW"/>
</dbReference>
<feature type="compositionally biased region" description="Polar residues" evidence="14">
    <location>
        <begin position="326"/>
        <end position="350"/>
    </location>
</feature>
<dbReference type="FunFam" id="3.30.310.130:FF:000002">
    <property type="entry name" value="SUMO specific peptidase 6"/>
    <property type="match status" value="1"/>
</dbReference>
<evidence type="ECO:0000256" key="13">
    <source>
        <dbReference type="ARBA" id="ARBA00079021"/>
    </source>
</evidence>
<proteinExistence type="inferred from homology"/>
<dbReference type="SUPFAM" id="SSF54001">
    <property type="entry name" value="Cysteine proteinases"/>
    <property type="match status" value="1"/>
</dbReference>
<dbReference type="Proteomes" id="UP000314987">
    <property type="component" value="Unassembled WGS sequence"/>
</dbReference>
<dbReference type="RefSeq" id="XP_027722995.1">
    <property type="nucleotide sequence ID" value="XM_027867194.1"/>
</dbReference>
<dbReference type="FunFam" id="3.30.310.130:FF:000001">
    <property type="entry name" value="sentrin-specific protease 6 isoform X1"/>
    <property type="match status" value="1"/>
</dbReference>
<evidence type="ECO:0000256" key="6">
    <source>
        <dbReference type="ARBA" id="ARBA00022670"/>
    </source>
</evidence>
<evidence type="ECO:0000256" key="8">
    <source>
        <dbReference type="ARBA" id="ARBA00022801"/>
    </source>
</evidence>
<dbReference type="Gene3D" id="3.30.310.130">
    <property type="entry name" value="Ubiquitin-related"/>
    <property type="match status" value="1"/>
</dbReference>
<keyword evidence="3" id="KW-0963">Cytoplasm</keyword>
<comment type="similarity">
    <text evidence="2">Belongs to the peptidase C48 family.</text>
</comment>
<feature type="region of interest" description="Disordered" evidence="14">
    <location>
        <begin position="1"/>
        <end position="51"/>
    </location>
</feature>
<dbReference type="GO" id="GO:0099524">
    <property type="term" value="C:postsynaptic cytosol"/>
    <property type="evidence" value="ECO:0007669"/>
    <property type="project" value="Ensembl"/>
</dbReference>
<evidence type="ECO:0000256" key="7">
    <source>
        <dbReference type="ARBA" id="ARBA00022786"/>
    </source>
</evidence>
<evidence type="ECO:0000256" key="3">
    <source>
        <dbReference type="ARBA" id="ARBA00022490"/>
    </source>
</evidence>
<keyword evidence="8" id="KW-0378">Hydrolase</keyword>
<dbReference type="Gene3D" id="1.10.418.20">
    <property type="match status" value="1"/>
</dbReference>
<dbReference type="GeneID" id="114046726"/>
<dbReference type="Pfam" id="PF02902">
    <property type="entry name" value="Peptidase_C48"/>
    <property type="match status" value="1"/>
</dbReference>
<comment type="function">
    <text evidence="10">Protease that acts as a positive regulator of the cGAS-STING pathway by catalyzing desumoylation of CGAS. Desumoylation of CGAS promotes DNA-binding activity of CGAS, subsequent oligomerization and activation. Deconjugates SUMO2 and SUMO3 from targeted proteins, but not SUMO1. Catalyzes the deconjugation of poly-SUMO2 and poly-SUMO3 chains. Has very low efficiency in processing full-length SUMO proteins to their mature forms.</text>
</comment>
<comment type="subcellular location">
    <subcellularLocation>
        <location evidence="1">Cytoplasm</location>
    </subcellularLocation>
</comment>
<keyword evidence="9" id="KW-0391">Immunity</keyword>
<keyword evidence="17" id="KW-1185">Reference proteome</keyword>
<dbReference type="PANTHER" id="PTHR46896">
    <property type="entry name" value="SENTRIN-SPECIFIC PROTEASE"/>
    <property type="match status" value="1"/>
</dbReference>
<dbReference type="InterPro" id="IPR038765">
    <property type="entry name" value="Papain-like_cys_pep_sf"/>
</dbReference>
<reference evidence="16" key="2">
    <citation type="submission" date="2025-08" db="UniProtKB">
        <authorList>
            <consortium name="Ensembl"/>
        </authorList>
    </citation>
    <scope>IDENTIFICATION</scope>
</reference>
<evidence type="ECO:0000256" key="9">
    <source>
        <dbReference type="ARBA" id="ARBA00022859"/>
    </source>
</evidence>
<dbReference type="CTD" id="57337"/>
<name>A0A4X2L036_VOMUR</name>
<sequence>MERKARSARSGGRRPLPETVIEGKMKKSSSSNSWEFRIPKKSKSKQEDTQVQVPLSRLRSSDRWDHPVKGWIKGVGNKGSSSFLHKSKKDFHGCTVTSRPSPNRQLKVMLTNVLLTDSGRKYIKTLPRTDANLCDTKKLQSDSLPSTSVDSLVIHKKLNPLHQSLYLSERQPKVILMNVLGTELGRKYIKTLPLTEANLCETDNMQSNQLPSSSVDSLETCQKLEPHESPFLSKRCLQSQKNPRDSLAKQSELTKEKERSDDSSLIRWSDTEPKDFNTRNRECEPQEEESRNQEDTCSDSKVVLCPTAKKTKKRLRSHILEYNNAPSLEESTLQSKEQEHNSLPSECGESSENDYLHDLKTLQRNTLETVEIGFMKPPSFESQEVVVSCAQDSFSDFSATSPFQNLHPVCSDALEISSIVDNVSMLVTEAEVPVLRKLRSRKYEEKQLFVSVEPIVVSSDEEGPIEQNNSDTHNLQPEQGYELVIKDGERVSELELPEDTLLTASKSVQVSPNAFPESLVMDNFSCIIPSNEMDLHLDITFTSIYIGSIKGVSSGYVTFTTKYIKIPFQVSLNKISLLVDTIHLKKFGLWTHRDDNHFKRRNSIIFLWTSSDYLEMIENQLGKSVLRQLSKSDEFIFLELSKPVSEEEEDKLNEVMAEVSRKMRSLDLCHPLPWNQALALLQDLSAKECSFIDYYCSSSKYCHFPVAAVETKAESPSQASNTNITKPSYTLLQKRGSGCYSLSITSNPDDNEWKEVKNTGPIKKLIVYPPPPTKGGLGVTNEDLECLEDGEFLNDVIIDFYLKYLILEKASDDLVERSHIFSSFFYKCLTRKENNSIEENPNLSMAQRRHKRVRTWTRHINIFNKDYIFVPVNEASHWYLAVICFPWLEGPVYEDFPHQLSQQSKSPQCQHDFQTLDTEDPQGTLKNTSESKKMCKRPCILILDSLKAGSVQNTVQILREYLEVEWEVRRKTHREFSKTNMVDLCPKVPKQDNSSDCGVYLLQYVESFFKDPIVNFELPLHLEKWFPRQVIRAKRDDIRELILKLHLQQQKGNSS</sequence>
<dbReference type="PROSITE" id="PS50600">
    <property type="entry name" value="ULP_PROTEASE"/>
    <property type="match status" value="1"/>
</dbReference>
<evidence type="ECO:0000256" key="12">
    <source>
        <dbReference type="ARBA" id="ARBA00077362"/>
    </source>
</evidence>
<protein>
    <recommendedName>
        <fullName evidence="11">Sentrin-specific protease 7</fullName>
    </recommendedName>
    <alternativeName>
        <fullName evidence="13">SUMO-1-specific protease 2</fullName>
    </alternativeName>
    <alternativeName>
        <fullName evidence="12">Sentrin/SUMO-specific protease SENP7</fullName>
    </alternativeName>
</protein>
<evidence type="ECO:0000259" key="15">
    <source>
        <dbReference type="PROSITE" id="PS50600"/>
    </source>
</evidence>
<dbReference type="FunFam" id="1.10.418.20:FF:000004">
    <property type="entry name" value="sentrin-specific protease 7 isoform X1"/>
    <property type="match status" value="1"/>
</dbReference>
<dbReference type="AlphaFoldDB" id="A0A4X2L036"/>
<keyword evidence="7" id="KW-0833">Ubl conjugation pathway</keyword>